<gene>
    <name evidence="2" type="ORF">DAPPUDRAFT_105645</name>
</gene>
<feature type="region of interest" description="Disordered" evidence="1">
    <location>
        <begin position="26"/>
        <end position="202"/>
    </location>
</feature>
<feature type="region of interest" description="Disordered" evidence="1">
    <location>
        <begin position="381"/>
        <end position="420"/>
    </location>
</feature>
<dbReference type="HOGENOM" id="CLU_054111_0_0_1"/>
<dbReference type="EMBL" id="GL732559">
    <property type="protein sequence ID" value="EFX78020.1"/>
    <property type="molecule type" value="Genomic_DNA"/>
</dbReference>
<reference evidence="2 3" key="1">
    <citation type="journal article" date="2011" name="Science">
        <title>The ecoresponsive genome of Daphnia pulex.</title>
        <authorList>
            <person name="Colbourne J.K."/>
            <person name="Pfrender M.E."/>
            <person name="Gilbert D."/>
            <person name="Thomas W.K."/>
            <person name="Tucker A."/>
            <person name="Oakley T.H."/>
            <person name="Tokishita S."/>
            <person name="Aerts A."/>
            <person name="Arnold G.J."/>
            <person name="Basu M.K."/>
            <person name="Bauer D.J."/>
            <person name="Caceres C.E."/>
            <person name="Carmel L."/>
            <person name="Casola C."/>
            <person name="Choi J.H."/>
            <person name="Detter J.C."/>
            <person name="Dong Q."/>
            <person name="Dusheyko S."/>
            <person name="Eads B.D."/>
            <person name="Frohlich T."/>
            <person name="Geiler-Samerotte K.A."/>
            <person name="Gerlach D."/>
            <person name="Hatcher P."/>
            <person name="Jogdeo S."/>
            <person name="Krijgsveld J."/>
            <person name="Kriventseva E.V."/>
            <person name="Kultz D."/>
            <person name="Laforsch C."/>
            <person name="Lindquist E."/>
            <person name="Lopez J."/>
            <person name="Manak J.R."/>
            <person name="Muller J."/>
            <person name="Pangilinan J."/>
            <person name="Patwardhan R.P."/>
            <person name="Pitluck S."/>
            <person name="Pritham E.J."/>
            <person name="Rechtsteiner A."/>
            <person name="Rho M."/>
            <person name="Rogozin I.B."/>
            <person name="Sakarya O."/>
            <person name="Salamov A."/>
            <person name="Schaack S."/>
            <person name="Shapiro H."/>
            <person name="Shiga Y."/>
            <person name="Skalitzky C."/>
            <person name="Smith Z."/>
            <person name="Souvorov A."/>
            <person name="Sung W."/>
            <person name="Tang Z."/>
            <person name="Tsuchiya D."/>
            <person name="Tu H."/>
            <person name="Vos H."/>
            <person name="Wang M."/>
            <person name="Wolf Y.I."/>
            <person name="Yamagata H."/>
            <person name="Yamada T."/>
            <person name="Ye Y."/>
            <person name="Shaw J.R."/>
            <person name="Andrews J."/>
            <person name="Crease T.J."/>
            <person name="Tang H."/>
            <person name="Lucas S.M."/>
            <person name="Robertson H.M."/>
            <person name="Bork P."/>
            <person name="Koonin E.V."/>
            <person name="Zdobnov E.M."/>
            <person name="Grigoriev I.V."/>
            <person name="Lynch M."/>
            <person name="Boore J.L."/>
        </authorList>
    </citation>
    <scope>NUCLEOTIDE SEQUENCE [LARGE SCALE GENOMIC DNA]</scope>
</reference>
<feature type="compositionally biased region" description="Acidic residues" evidence="1">
    <location>
        <begin position="60"/>
        <end position="74"/>
    </location>
</feature>
<evidence type="ECO:0000313" key="2">
    <source>
        <dbReference type="EMBL" id="EFX78020.1"/>
    </source>
</evidence>
<name>E9GRC8_DAPPU</name>
<feature type="compositionally biased region" description="Polar residues" evidence="1">
    <location>
        <begin position="26"/>
        <end position="52"/>
    </location>
</feature>
<accession>E9GRC8</accession>
<organism evidence="2 3">
    <name type="scientific">Daphnia pulex</name>
    <name type="common">Water flea</name>
    <dbReference type="NCBI Taxonomy" id="6669"/>
    <lineage>
        <taxon>Eukaryota</taxon>
        <taxon>Metazoa</taxon>
        <taxon>Ecdysozoa</taxon>
        <taxon>Arthropoda</taxon>
        <taxon>Crustacea</taxon>
        <taxon>Branchiopoda</taxon>
        <taxon>Diplostraca</taxon>
        <taxon>Cladocera</taxon>
        <taxon>Anomopoda</taxon>
        <taxon>Daphniidae</taxon>
        <taxon>Daphnia</taxon>
    </lineage>
</organism>
<dbReference type="AlphaFoldDB" id="E9GRC8"/>
<feature type="compositionally biased region" description="Basic residues" evidence="1">
    <location>
        <begin position="121"/>
        <end position="133"/>
    </location>
</feature>
<dbReference type="PhylomeDB" id="E9GRC8"/>
<proteinExistence type="predicted"/>
<protein>
    <submittedName>
        <fullName evidence="2">Uncharacterized protein</fullName>
    </submittedName>
</protein>
<dbReference type="PANTHER" id="PTHR38128:SF2">
    <property type="entry name" value="OLIGOMERIC GOLGI COMPLEX SUBUNIT 4, PUTATIVE-RELATED"/>
    <property type="match status" value="1"/>
</dbReference>
<evidence type="ECO:0000313" key="3">
    <source>
        <dbReference type="Proteomes" id="UP000000305"/>
    </source>
</evidence>
<feature type="compositionally biased region" description="Polar residues" evidence="1">
    <location>
        <begin position="168"/>
        <end position="181"/>
    </location>
</feature>
<keyword evidence="3" id="KW-1185">Reference proteome</keyword>
<dbReference type="Proteomes" id="UP000000305">
    <property type="component" value="Unassembled WGS sequence"/>
</dbReference>
<evidence type="ECO:0000256" key="1">
    <source>
        <dbReference type="SAM" id="MobiDB-lite"/>
    </source>
</evidence>
<dbReference type="KEGG" id="dpx:DAPPUDRAFT_105645"/>
<feature type="compositionally biased region" description="Basic and acidic residues" evidence="1">
    <location>
        <begin position="75"/>
        <end position="90"/>
    </location>
</feature>
<dbReference type="InParanoid" id="E9GRC8"/>
<dbReference type="PANTHER" id="PTHR38128">
    <property type="entry name" value="GAMETOCYTOGENESIS-IMPLICATED PROTEIN"/>
    <property type="match status" value="1"/>
</dbReference>
<sequence>MLWRQEPCPAFESTFDVGNWYRATTETDTQTAKDPNENAQRAKNNSSATCATSGDKENESDWETCSDCSADSDDETNKIIRGKKDVREDVTETLQENTNDEKTIQPAETGVETSTSASPNKVKKKVGRPKKSAHPVNPSTPPAQTKQVAKNPNPPNPTHHPPTDTTNGNSNENSTPGNKTEQLGKRIRRRPVRYADGADEKQMEQLGLDENVARKRTPLHKKTLKTVKSKVKKPNTAEFFAKYAQTLMDRRAAGKVVFEGNLLREDGTAHLPLLTAAREEWRKQRTLRNPDGRVVELPYELSAEDCQQPYVREFYSTYPMATSIIIQPGERPKDALNRQTTEVKDRQTLHLSRKLQHVIEMQDWDFAKTIMEEILDIDPLYRRTPSPPPESWDCPPTSQEEEEAAPVSHVADPNFDWGTV</sequence>